<dbReference type="OrthoDB" id="7172069at2"/>
<dbReference type="InterPro" id="IPR016047">
    <property type="entry name" value="M23ase_b-sheet_dom"/>
</dbReference>
<evidence type="ECO:0000313" key="4">
    <source>
        <dbReference type="Proteomes" id="UP000199759"/>
    </source>
</evidence>
<dbReference type="AlphaFoldDB" id="A0A1G9RQ84"/>
<dbReference type="InterPro" id="IPR011055">
    <property type="entry name" value="Dup_hybrid_motif"/>
</dbReference>
<dbReference type="RefSeq" id="WP_091769358.1">
    <property type="nucleotide sequence ID" value="NZ_FNHG01000007.1"/>
</dbReference>
<feature type="domain" description="M23ase beta-sheet core" evidence="2">
    <location>
        <begin position="182"/>
        <end position="271"/>
    </location>
</feature>
<name>A0A1G9RQ84_9PROT</name>
<organism evidence="3 4">
    <name type="scientific">Maricaulis salignorans</name>
    <dbReference type="NCBI Taxonomy" id="144026"/>
    <lineage>
        <taxon>Bacteria</taxon>
        <taxon>Pseudomonadati</taxon>
        <taxon>Pseudomonadota</taxon>
        <taxon>Alphaproteobacteria</taxon>
        <taxon>Maricaulales</taxon>
        <taxon>Maricaulaceae</taxon>
        <taxon>Maricaulis</taxon>
    </lineage>
</organism>
<dbReference type="EMBL" id="FNHG01000007">
    <property type="protein sequence ID" value="SDM25468.1"/>
    <property type="molecule type" value="Genomic_DNA"/>
</dbReference>
<keyword evidence="4" id="KW-1185">Reference proteome</keyword>
<dbReference type="PANTHER" id="PTHR21666:SF270">
    <property type="entry name" value="MUREIN HYDROLASE ACTIVATOR ENVC"/>
    <property type="match status" value="1"/>
</dbReference>
<dbReference type="SUPFAM" id="SSF51261">
    <property type="entry name" value="Duplicated hybrid motif"/>
    <property type="match status" value="1"/>
</dbReference>
<dbReference type="Proteomes" id="UP000199759">
    <property type="component" value="Unassembled WGS sequence"/>
</dbReference>
<protein>
    <submittedName>
        <fullName evidence="3">Murein DD-endopeptidase MepM and murein hydrolase activator NlpD, contain LysM domain</fullName>
    </submittedName>
</protein>
<dbReference type="InterPro" id="IPR050570">
    <property type="entry name" value="Cell_wall_metabolism_enzyme"/>
</dbReference>
<evidence type="ECO:0000313" key="3">
    <source>
        <dbReference type="EMBL" id="SDM25468.1"/>
    </source>
</evidence>
<sequence>MSTREIERALAAAVAAAGIAAMIWWPAADTGAPGEAAPDEPALEEPAPEATEEPEGEPGEAAEADEPDEEAEPEAVAEPDQIEEPPAEPLLDDAGIAFSWMPAGDLVEDSGTGQILQINYAPGMRFPIEAGQAYANSQVYGYGGYLGPAGGQCNAANYAYSWRDNFCETRGYGTPMCPSGHGHQGQDIRPATCNDGVHQALAAADGTITSIGSYSVRLMSDNGVRYTYLHLDKPTLQVAVGDHVTRGQALGFVSNEFGDTATTIHLHFEIKMAVETGGGIQNTSVPPYLALVDSYQRLLEGEED</sequence>
<dbReference type="PANTHER" id="PTHR21666">
    <property type="entry name" value="PEPTIDASE-RELATED"/>
    <property type="match status" value="1"/>
</dbReference>
<proteinExistence type="predicted"/>
<dbReference type="Gene3D" id="2.70.70.10">
    <property type="entry name" value="Glucose Permease (Domain IIA)"/>
    <property type="match status" value="1"/>
</dbReference>
<gene>
    <name evidence="3" type="ORF">SAMN04488568_107115</name>
</gene>
<dbReference type="Pfam" id="PF01551">
    <property type="entry name" value="Peptidase_M23"/>
    <property type="match status" value="1"/>
</dbReference>
<feature type="compositionally biased region" description="Acidic residues" evidence="1">
    <location>
        <begin position="37"/>
        <end position="86"/>
    </location>
</feature>
<evidence type="ECO:0000256" key="1">
    <source>
        <dbReference type="SAM" id="MobiDB-lite"/>
    </source>
</evidence>
<reference evidence="3 4" key="1">
    <citation type="submission" date="2016-10" db="EMBL/GenBank/DDBJ databases">
        <authorList>
            <person name="de Groot N.N."/>
        </authorList>
    </citation>
    <scope>NUCLEOTIDE SEQUENCE [LARGE SCALE GENOMIC DNA]</scope>
    <source>
        <strain evidence="3 4">DSM 16077</strain>
    </source>
</reference>
<dbReference type="GO" id="GO:0004222">
    <property type="term" value="F:metalloendopeptidase activity"/>
    <property type="evidence" value="ECO:0007669"/>
    <property type="project" value="TreeGrafter"/>
</dbReference>
<accession>A0A1G9RQ84</accession>
<dbReference type="STRING" id="144026.SAMN04488568_107115"/>
<evidence type="ECO:0000259" key="2">
    <source>
        <dbReference type="Pfam" id="PF01551"/>
    </source>
</evidence>
<feature type="region of interest" description="Disordered" evidence="1">
    <location>
        <begin position="29"/>
        <end position="88"/>
    </location>
</feature>
<keyword evidence="3" id="KW-0378">Hydrolase</keyword>
<dbReference type="CDD" id="cd12797">
    <property type="entry name" value="M23_peptidase"/>
    <property type="match status" value="1"/>
</dbReference>